<sequence>MSFVSFLKLVEIQTKVASVIPFLSGTFYALYRFNAFSLKNFLLMFGSLMCIDMTVTTINNYQDFRKANKRHGYGYESHNAIVRDSLKESWVLSIIAVLFSVAAVLGFLLFVSTNIVVLALGSASFVIGILYSFGPVPISRTPFGEIFSGVFMGFIIPFIAIYIHAFDGELLNIMLQGKTMSFEMNVQEMLYIVLISVPSVTGIANIMLANNICDIEDDTENKRYTLPIFIGRDNSLKLFTILYCIGYSALAALVVLGAVSLILMLVLVTIIPVGKNIRIFYEKQIKEDTFVLSVKNFIIVNGALAFILAVQAIINFIL</sequence>
<dbReference type="GO" id="GO:0009234">
    <property type="term" value="P:menaquinone biosynthetic process"/>
    <property type="evidence" value="ECO:0007669"/>
    <property type="project" value="UniProtKB-UniPathway"/>
</dbReference>
<dbReference type="InterPro" id="IPR026046">
    <property type="entry name" value="UBIAD1"/>
</dbReference>
<evidence type="ECO:0000256" key="6">
    <source>
        <dbReference type="ARBA" id="ARBA00022989"/>
    </source>
</evidence>
<accession>A0A369AFY0</accession>
<keyword evidence="6 8" id="KW-1133">Transmembrane helix</keyword>
<dbReference type="InterPro" id="IPR044878">
    <property type="entry name" value="UbiA_sf"/>
</dbReference>
<evidence type="ECO:0000256" key="4">
    <source>
        <dbReference type="ARBA" id="ARBA00022679"/>
    </source>
</evidence>
<keyword evidence="4 9" id="KW-0808">Transferase</keyword>
<dbReference type="PANTHER" id="PTHR13929:SF0">
    <property type="entry name" value="UBIA PRENYLTRANSFERASE DOMAIN-CONTAINING PROTEIN 1"/>
    <property type="match status" value="1"/>
</dbReference>
<keyword evidence="10" id="KW-1185">Reference proteome</keyword>
<dbReference type="UniPathway" id="UPA00079"/>
<evidence type="ECO:0000313" key="9">
    <source>
        <dbReference type="EMBL" id="RCX08091.1"/>
    </source>
</evidence>
<dbReference type="NCBIfam" id="NF004752">
    <property type="entry name" value="PRK06080.1-4"/>
    <property type="match status" value="1"/>
</dbReference>
<dbReference type="Gene3D" id="1.10.357.140">
    <property type="entry name" value="UbiA prenyltransferase"/>
    <property type="match status" value="1"/>
</dbReference>
<dbReference type="PIRSF" id="PIRSF005355">
    <property type="entry name" value="UBIAD1"/>
    <property type="match status" value="1"/>
</dbReference>
<evidence type="ECO:0000256" key="5">
    <source>
        <dbReference type="ARBA" id="ARBA00022692"/>
    </source>
</evidence>
<dbReference type="CDD" id="cd13962">
    <property type="entry name" value="PT_UbiA_UBIAD1"/>
    <property type="match status" value="1"/>
</dbReference>
<dbReference type="Proteomes" id="UP000253034">
    <property type="component" value="Unassembled WGS sequence"/>
</dbReference>
<evidence type="ECO:0000256" key="1">
    <source>
        <dbReference type="ARBA" id="ARBA00004141"/>
    </source>
</evidence>
<feature type="transmembrane region" description="Helical" evidence="8">
    <location>
        <begin position="115"/>
        <end position="134"/>
    </location>
</feature>
<feature type="transmembrane region" description="Helical" evidence="8">
    <location>
        <begin position="189"/>
        <end position="208"/>
    </location>
</feature>
<keyword evidence="3" id="KW-0474">Menaquinone biosynthesis</keyword>
<keyword evidence="5 8" id="KW-0812">Transmembrane</keyword>
<evidence type="ECO:0000313" key="10">
    <source>
        <dbReference type="Proteomes" id="UP000253034"/>
    </source>
</evidence>
<reference evidence="9 10" key="1">
    <citation type="submission" date="2018-07" db="EMBL/GenBank/DDBJ databases">
        <title>Genomic Encyclopedia of Type Strains, Phase IV (KMG-IV): sequencing the most valuable type-strain genomes for metagenomic binning, comparative biology and taxonomic classification.</title>
        <authorList>
            <person name="Goeker M."/>
        </authorList>
    </citation>
    <scope>NUCLEOTIDE SEQUENCE [LARGE SCALE GENOMIC DNA]</scope>
    <source>
        <strain evidence="9 10">DSM 27016</strain>
    </source>
</reference>
<evidence type="ECO:0000256" key="8">
    <source>
        <dbReference type="SAM" id="Phobius"/>
    </source>
</evidence>
<feature type="transmembrane region" description="Helical" evidence="8">
    <location>
        <begin position="90"/>
        <end position="110"/>
    </location>
</feature>
<dbReference type="Gene3D" id="1.20.120.1780">
    <property type="entry name" value="UbiA prenyltransferase"/>
    <property type="match status" value="1"/>
</dbReference>
<keyword evidence="7 8" id="KW-0472">Membrane</keyword>
<dbReference type="GO" id="GO:0004659">
    <property type="term" value="F:prenyltransferase activity"/>
    <property type="evidence" value="ECO:0007669"/>
    <property type="project" value="InterPro"/>
</dbReference>
<evidence type="ECO:0000256" key="3">
    <source>
        <dbReference type="ARBA" id="ARBA00022428"/>
    </source>
</evidence>
<feature type="transmembrane region" description="Helical" evidence="8">
    <location>
        <begin position="294"/>
        <end position="317"/>
    </location>
</feature>
<gene>
    <name evidence="9" type="ORF">DFR58_14616</name>
</gene>
<name>A0A369AFY0_9FIRM</name>
<evidence type="ECO:0000256" key="2">
    <source>
        <dbReference type="ARBA" id="ARBA00004863"/>
    </source>
</evidence>
<proteinExistence type="predicted"/>
<comment type="subcellular location">
    <subcellularLocation>
        <location evidence="1">Membrane</location>
        <topology evidence="1">Multi-pass membrane protein</topology>
    </subcellularLocation>
</comment>
<feature type="transmembrane region" description="Helical" evidence="8">
    <location>
        <begin position="146"/>
        <end position="168"/>
    </location>
</feature>
<feature type="transmembrane region" description="Helical" evidence="8">
    <location>
        <begin position="42"/>
        <end position="61"/>
    </location>
</feature>
<comment type="pathway">
    <text evidence="2">Quinol/quinone metabolism; menaquinone biosynthesis.</text>
</comment>
<organism evidence="9 10">
    <name type="scientific">Anaerobacterium chartisolvens</name>
    <dbReference type="NCBI Taxonomy" id="1297424"/>
    <lineage>
        <taxon>Bacteria</taxon>
        <taxon>Bacillati</taxon>
        <taxon>Bacillota</taxon>
        <taxon>Clostridia</taxon>
        <taxon>Eubacteriales</taxon>
        <taxon>Oscillospiraceae</taxon>
        <taxon>Anaerobacterium</taxon>
    </lineage>
</organism>
<protein>
    <submittedName>
        <fullName evidence="9">1,4-dihydroxy-2-naphthoate octaprenyltransferase</fullName>
    </submittedName>
</protein>
<evidence type="ECO:0000256" key="7">
    <source>
        <dbReference type="ARBA" id="ARBA00023136"/>
    </source>
</evidence>
<dbReference type="GO" id="GO:0016020">
    <property type="term" value="C:membrane"/>
    <property type="evidence" value="ECO:0007669"/>
    <property type="project" value="UniProtKB-SubCell"/>
</dbReference>
<comment type="caution">
    <text evidence="9">The sequence shown here is derived from an EMBL/GenBank/DDBJ whole genome shotgun (WGS) entry which is preliminary data.</text>
</comment>
<feature type="transmembrane region" description="Helical" evidence="8">
    <location>
        <begin position="240"/>
        <end position="273"/>
    </location>
</feature>
<dbReference type="EMBL" id="QPJT01000046">
    <property type="protein sequence ID" value="RCX08091.1"/>
    <property type="molecule type" value="Genomic_DNA"/>
</dbReference>
<dbReference type="GO" id="GO:0042371">
    <property type="term" value="P:vitamin K biosynthetic process"/>
    <property type="evidence" value="ECO:0007669"/>
    <property type="project" value="TreeGrafter"/>
</dbReference>
<dbReference type="OrthoDB" id="9767568at2"/>
<dbReference type="PANTHER" id="PTHR13929">
    <property type="entry name" value="1,4-DIHYDROXY-2-NAPHTHOATE OCTAPRENYLTRANSFERASE"/>
    <property type="match status" value="1"/>
</dbReference>
<dbReference type="Pfam" id="PF01040">
    <property type="entry name" value="UbiA"/>
    <property type="match status" value="1"/>
</dbReference>
<dbReference type="InterPro" id="IPR000537">
    <property type="entry name" value="UbiA_prenyltransferase"/>
</dbReference>
<dbReference type="AlphaFoldDB" id="A0A369AFY0"/>